<proteinExistence type="predicted"/>
<comment type="caution">
    <text evidence="1">The sequence shown here is derived from an EMBL/GenBank/DDBJ whole genome shotgun (WGS) entry which is preliminary data.</text>
</comment>
<sequence>MAPFEALYGRRCRTPVSWEEVGTRSFHGPTIIAETADKVQKVQERLKVAISRQKSYTDNRRRDLEFAVGDLVFLKTSPMKGTVRFGQKGKLSPRFIGPFKIQSRIGNVAYRLDLPAELSDIHNVFHVSMLRKYVSDPSHVIRHEEIQVLPDTAYVEKPIQIIDTKEVILRTKTIKWVKVLWAHHGPNEATWELEEQMARKYPELFVQIKSAAVDGAFRSSVVMPVISDQDTGPVGRSSGSETTPPAEETNPVPPGGLNEWI</sequence>
<accession>A0ACC2MG81</accession>
<keyword evidence="2" id="KW-1185">Reference proteome</keyword>
<dbReference type="Proteomes" id="UP001234297">
    <property type="component" value="Chromosome 2"/>
</dbReference>
<organism evidence="1 2">
    <name type="scientific">Persea americana</name>
    <name type="common">Avocado</name>
    <dbReference type="NCBI Taxonomy" id="3435"/>
    <lineage>
        <taxon>Eukaryota</taxon>
        <taxon>Viridiplantae</taxon>
        <taxon>Streptophyta</taxon>
        <taxon>Embryophyta</taxon>
        <taxon>Tracheophyta</taxon>
        <taxon>Spermatophyta</taxon>
        <taxon>Magnoliopsida</taxon>
        <taxon>Magnoliidae</taxon>
        <taxon>Laurales</taxon>
        <taxon>Lauraceae</taxon>
        <taxon>Persea</taxon>
    </lineage>
</organism>
<reference evidence="1 2" key="1">
    <citation type="journal article" date="2022" name="Hortic Res">
        <title>A haplotype resolved chromosomal level avocado genome allows analysis of novel avocado genes.</title>
        <authorList>
            <person name="Nath O."/>
            <person name="Fletcher S.J."/>
            <person name="Hayward A."/>
            <person name="Shaw L.M."/>
            <person name="Masouleh A.K."/>
            <person name="Furtado A."/>
            <person name="Henry R.J."/>
            <person name="Mitter N."/>
        </authorList>
    </citation>
    <scope>NUCLEOTIDE SEQUENCE [LARGE SCALE GENOMIC DNA]</scope>
    <source>
        <strain evidence="2">cv. Hass</strain>
    </source>
</reference>
<evidence type="ECO:0000313" key="2">
    <source>
        <dbReference type="Proteomes" id="UP001234297"/>
    </source>
</evidence>
<protein>
    <submittedName>
        <fullName evidence="1">Uncharacterized protein</fullName>
    </submittedName>
</protein>
<dbReference type="EMBL" id="CM056810">
    <property type="protein sequence ID" value="KAJ8644695.1"/>
    <property type="molecule type" value="Genomic_DNA"/>
</dbReference>
<name>A0ACC2MG81_PERAE</name>
<evidence type="ECO:0000313" key="1">
    <source>
        <dbReference type="EMBL" id="KAJ8644695.1"/>
    </source>
</evidence>
<gene>
    <name evidence="1" type="ORF">MRB53_006443</name>
</gene>